<feature type="domain" description="Antitoxin SocA-like Panacea" evidence="1">
    <location>
        <begin position="36"/>
        <end position="128"/>
    </location>
</feature>
<organism evidence="2 3">
    <name type="scientific">Rickettsia tamurae subsp. buchneri</name>
    <dbReference type="NCBI Taxonomy" id="1462938"/>
    <lineage>
        <taxon>Bacteria</taxon>
        <taxon>Pseudomonadati</taxon>
        <taxon>Pseudomonadota</taxon>
        <taxon>Alphaproteobacteria</taxon>
        <taxon>Rickettsiales</taxon>
        <taxon>Rickettsiaceae</taxon>
        <taxon>Rickettsieae</taxon>
        <taxon>Rickettsia</taxon>
        <taxon>spotted fever group</taxon>
    </lineage>
</organism>
<proteinExistence type="predicted"/>
<dbReference type="AlphaFoldDB" id="A0A8E0WLB7"/>
<evidence type="ECO:0000313" key="3">
    <source>
        <dbReference type="Proteomes" id="UP000027161"/>
    </source>
</evidence>
<dbReference type="Proteomes" id="UP000027161">
    <property type="component" value="Unassembled WGS sequence"/>
</dbReference>
<dbReference type="InterPro" id="IPR025272">
    <property type="entry name" value="SocA_Panacea"/>
</dbReference>
<accession>A0A8E0WLB7</accession>
<name>A0A8E0WLB7_9RICK</name>
<comment type="caution">
    <text evidence="2">The sequence shown here is derived from an EMBL/GenBank/DDBJ whole genome shotgun (WGS) entry which is preliminary data.</text>
</comment>
<protein>
    <submittedName>
        <fullName evidence="2">Putative phage-associated protein</fullName>
    </submittedName>
</protein>
<evidence type="ECO:0000259" key="1">
    <source>
        <dbReference type="Pfam" id="PF13274"/>
    </source>
</evidence>
<keyword evidence="3" id="KW-1185">Reference proteome</keyword>
<evidence type="ECO:0000313" key="2">
    <source>
        <dbReference type="EMBL" id="KDO02397.1"/>
    </source>
</evidence>
<gene>
    <name evidence="2" type="ORF">REISMN_07165</name>
</gene>
<sequence length="207" mass="23929">MNTKEKAKVLSCFDVANYFLVLVDREAGDSITQLKLQKLIYFAQGIHLALFDKALFEEEIKAWKHGPVVPALRSIFGNFRDNVIPLPYEIDFAIYTELQKKLIHKVYSFYGAHSAAYLRNLTHTHSIWYEAIEKADNTITKEKIQEFFKANIINNIKDYILSITKEDIAQIENAEDGWWMNYDSGVLAEDITEYLLKAKKKKAGNKN</sequence>
<dbReference type="Pfam" id="PF13274">
    <property type="entry name" value="SocA_Panacea"/>
    <property type="match status" value="1"/>
</dbReference>
<reference evidence="2 3" key="1">
    <citation type="submission" date="2014-02" db="EMBL/GenBank/DDBJ databases">
        <title>Draft genome sequence of Rickettsia buchneri sp. nov. ISO7T.</title>
        <authorList>
            <person name="Felsheim R.F."/>
            <person name="Kurtti T.J."/>
            <person name="Munderloh U.G."/>
        </authorList>
    </citation>
    <scope>NUCLEOTIDE SEQUENCE [LARGE SCALE GENOMIC DNA]</scope>
    <source>
        <strain evidence="2 3">ISO7</strain>
    </source>
</reference>
<dbReference type="EMBL" id="JFKF01000159">
    <property type="protein sequence ID" value="KDO02397.1"/>
    <property type="molecule type" value="Genomic_DNA"/>
</dbReference>
<dbReference type="RefSeq" id="WP_008579965.1">
    <property type="nucleotide sequence ID" value="NZ_CP113531.1"/>
</dbReference>